<dbReference type="CDD" id="cd04301">
    <property type="entry name" value="NAT_SF"/>
    <property type="match status" value="1"/>
</dbReference>
<evidence type="ECO:0000313" key="5">
    <source>
        <dbReference type="Proteomes" id="UP001597387"/>
    </source>
</evidence>
<keyword evidence="2" id="KW-0012">Acyltransferase</keyword>
<keyword evidence="5" id="KW-1185">Reference proteome</keyword>
<dbReference type="PANTHER" id="PTHR43877:SF2">
    <property type="entry name" value="AMINOALKYLPHOSPHONATE N-ACETYLTRANSFERASE-RELATED"/>
    <property type="match status" value="1"/>
</dbReference>
<protein>
    <submittedName>
        <fullName evidence="4">GNAT family N-acetyltransferase</fullName>
    </submittedName>
</protein>
<feature type="domain" description="N-acetyltransferase" evidence="3">
    <location>
        <begin position="2"/>
        <end position="149"/>
    </location>
</feature>
<proteinExistence type="predicted"/>
<evidence type="ECO:0000313" key="4">
    <source>
        <dbReference type="EMBL" id="MFD2160800.1"/>
    </source>
</evidence>
<dbReference type="EMBL" id="JBHUHZ010000001">
    <property type="protein sequence ID" value="MFD2160800.1"/>
    <property type="molecule type" value="Genomic_DNA"/>
</dbReference>
<dbReference type="PANTHER" id="PTHR43877">
    <property type="entry name" value="AMINOALKYLPHOSPHONATE N-ACETYLTRANSFERASE-RELATED-RELATED"/>
    <property type="match status" value="1"/>
</dbReference>
<dbReference type="SUPFAM" id="SSF55729">
    <property type="entry name" value="Acyl-CoA N-acyltransferases (Nat)"/>
    <property type="match status" value="1"/>
</dbReference>
<dbReference type="InterPro" id="IPR050832">
    <property type="entry name" value="Bact_Acetyltransf"/>
</dbReference>
<dbReference type="InterPro" id="IPR000182">
    <property type="entry name" value="GNAT_dom"/>
</dbReference>
<gene>
    <name evidence="4" type="ORF">ACFSJU_00205</name>
</gene>
<dbReference type="Pfam" id="PF00583">
    <property type="entry name" value="Acetyltransf_1"/>
    <property type="match status" value="1"/>
</dbReference>
<dbReference type="PROSITE" id="PS51186">
    <property type="entry name" value="GNAT"/>
    <property type="match status" value="1"/>
</dbReference>
<evidence type="ECO:0000256" key="2">
    <source>
        <dbReference type="ARBA" id="ARBA00023315"/>
    </source>
</evidence>
<comment type="caution">
    <text evidence="4">The sequence shown here is derived from an EMBL/GenBank/DDBJ whole genome shotgun (WGS) entry which is preliminary data.</text>
</comment>
<evidence type="ECO:0000256" key="1">
    <source>
        <dbReference type="ARBA" id="ARBA00022679"/>
    </source>
</evidence>
<keyword evidence="1" id="KW-0808">Transferase</keyword>
<dbReference type="RefSeq" id="WP_255902086.1">
    <property type="nucleotide sequence ID" value="NZ_JAFMZO010000002.1"/>
</dbReference>
<reference evidence="5" key="1">
    <citation type="journal article" date="2019" name="Int. J. Syst. Evol. Microbiol.">
        <title>The Global Catalogue of Microorganisms (GCM) 10K type strain sequencing project: providing services to taxonomists for standard genome sequencing and annotation.</title>
        <authorList>
            <consortium name="The Broad Institute Genomics Platform"/>
            <consortium name="The Broad Institute Genome Sequencing Center for Infectious Disease"/>
            <person name="Wu L."/>
            <person name="Ma J."/>
        </authorList>
    </citation>
    <scope>NUCLEOTIDE SEQUENCE [LARGE SCALE GENOMIC DNA]</scope>
    <source>
        <strain evidence="5">KCTC 42217</strain>
    </source>
</reference>
<evidence type="ECO:0000259" key="3">
    <source>
        <dbReference type="PROSITE" id="PS51186"/>
    </source>
</evidence>
<organism evidence="4 5">
    <name type="scientific">Paradesertivirga mongoliensis</name>
    <dbReference type="NCBI Taxonomy" id="2100740"/>
    <lineage>
        <taxon>Bacteria</taxon>
        <taxon>Pseudomonadati</taxon>
        <taxon>Bacteroidota</taxon>
        <taxon>Sphingobacteriia</taxon>
        <taxon>Sphingobacteriales</taxon>
        <taxon>Sphingobacteriaceae</taxon>
        <taxon>Paradesertivirga</taxon>
    </lineage>
</organism>
<dbReference type="InterPro" id="IPR016181">
    <property type="entry name" value="Acyl_CoA_acyltransferase"/>
</dbReference>
<name>A0ABW4ZFL5_9SPHI</name>
<dbReference type="Proteomes" id="UP001597387">
    <property type="component" value="Unassembled WGS sequence"/>
</dbReference>
<accession>A0ABW4ZFL5</accession>
<dbReference type="Gene3D" id="3.40.630.30">
    <property type="match status" value="1"/>
</dbReference>
<sequence>MIEIVRTTSDDKRFKNLILELDNDLINRYSNADYKYDTNIQLNALDTAVIAQITNITVGCGCFKELNDDTVEIKRMYVNPYFRGFGVASLMIEALTRWAKELLYRNAVLETGSKQPEAIKLYEKHGFEKIAAFGPYLHIANSICMGKKL</sequence>